<dbReference type="PANTHER" id="PTHR31302:SF32">
    <property type="entry name" value="PHOSPHOESTERASE"/>
    <property type="match status" value="1"/>
</dbReference>
<dbReference type="Gene3D" id="3.60.21.10">
    <property type="match status" value="1"/>
</dbReference>
<evidence type="ECO:0000259" key="1">
    <source>
        <dbReference type="Pfam" id="PF00149"/>
    </source>
</evidence>
<gene>
    <name evidence="2" type="ORF">J7W16_05360</name>
</gene>
<proteinExistence type="predicted"/>
<evidence type="ECO:0000313" key="2">
    <source>
        <dbReference type="EMBL" id="MBP3950554.1"/>
    </source>
</evidence>
<dbReference type="AlphaFoldDB" id="A0A940WPZ5"/>
<dbReference type="GO" id="GO:0016020">
    <property type="term" value="C:membrane"/>
    <property type="evidence" value="ECO:0007669"/>
    <property type="project" value="GOC"/>
</dbReference>
<dbReference type="InterPro" id="IPR051158">
    <property type="entry name" value="Metallophosphoesterase_sf"/>
</dbReference>
<comment type="caution">
    <text evidence="2">The sequence shown here is derived from an EMBL/GenBank/DDBJ whole genome shotgun (WGS) entry which is preliminary data.</text>
</comment>
<feature type="domain" description="Calcineurin-like phosphoesterase" evidence="1">
    <location>
        <begin position="45"/>
        <end position="197"/>
    </location>
</feature>
<dbReference type="PANTHER" id="PTHR31302">
    <property type="entry name" value="TRANSMEMBRANE PROTEIN WITH METALLOPHOSPHOESTERASE DOMAIN-RELATED"/>
    <property type="match status" value="1"/>
</dbReference>
<dbReference type="InterPro" id="IPR004843">
    <property type="entry name" value="Calcineurin-like_PHP"/>
</dbReference>
<dbReference type="GO" id="GO:0009245">
    <property type="term" value="P:lipid A biosynthetic process"/>
    <property type="evidence" value="ECO:0007669"/>
    <property type="project" value="TreeGrafter"/>
</dbReference>
<keyword evidence="3" id="KW-1185">Reference proteome</keyword>
<dbReference type="SUPFAM" id="SSF56300">
    <property type="entry name" value="Metallo-dependent phosphatases"/>
    <property type="match status" value="1"/>
</dbReference>
<name>A0A940WPZ5_9BACI</name>
<sequence>MVIFLSLLLVALLLVGYMWKEAFRDAVLSHNLFFTSIPKEFHNFQIYFISDVHKRNISKSLLNTVEGDVDLIVIGGDLCEKGVSYSRIENNVKQLTCLAPTYFIWGNNDVEVNSQKLQEIFKLHGVIELVNDIDTIRRGEESIHLIGTSFDLTRDEAKGLEQRIDETQFNILLCHDPQEKKHLLKKIPLILSGHTHGGQIRFLGFGLKEKGRLIKATNEYHLISNGYGTTLLPFRLGARAQTHLLRLLKQSV</sequence>
<dbReference type="GO" id="GO:0008758">
    <property type="term" value="F:UDP-2,3-diacylglucosamine hydrolase activity"/>
    <property type="evidence" value="ECO:0007669"/>
    <property type="project" value="TreeGrafter"/>
</dbReference>
<accession>A0A940WPZ5</accession>
<dbReference type="RefSeq" id="WP_210596207.1">
    <property type="nucleotide sequence ID" value="NZ_JAGKSQ010000002.1"/>
</dbReference>
<organism evidence="2 3">
    <name type="scientific">Halalkalibacter suaedae</name>
    <dbReference type="NCBI Taxonomy" id="2822140"/>
    <lineage>
        <taxon>Bacteria</taxon>
        <taxon>Bacillati</taxon>
        <taxon>Bacillota</taxon>
        <taxon>Bacilli</taxon>
        <taxon>Bacillales</taxon>
        <taxon>Bacillaceae</taxon>
        <taxon>Halalkalibacter</taxon>
    </lineage>
</organism>
<protein>
    <submittedName>
        <fullName evidence="2">Metallophosphoesterase family protein</fullName>
    </submittedName>
</protein>
<dbReference type="InterPro" id="IPR029052">
    <property type="entry name" value="Metallo-depent_PP-like"/>
</dbReference>
<dbReference type="Proteomes" id="UP000678228">
    <property type="component" value="Unassembled WGS sequence"/>
</dbReference>
<dbReference type="EMBL" id="JAGKSQ010000002">
    <property type="protein sequence ID" value="MBP3950554.1"/>
    <property type="molecule type" value="Genomic_DNA"/>
</dbReference>
<reference evidence="2" key="1">
    <citation type="submission" date="2021-03" db="EMBL/GenBank/DDBJ databases">
        <title>Bacillus suaedae sp. nov., isolated from Suaeda aralocaspica.</title>
        <authorList>
            <person name="Lei R.F.R."/>
        </authorList>
    </citation>
    <scope>NUCLEOTIDE SEQUENCE</scope>
    <source>
        <strain evidence="2">YZJH907-2</strain>
    </source>
</reference>
<dbReference type="Pfam" id="PF00149">
    <property type="entry name" value="Metallophos"/>
    <property type="match status" value="1"/>
</dbReference>
<evidence type="ECO:0000313" key="3">
    <source>
        <dbReference type="Proteomes" id="UP000678228"/>
    </source>
</evidence>